<reference evidence="1" key="1">
    <citation type="journal article" date="2015" name="Nature">
        <title>Complex archaea that bridge the gap between prokaryotes and eukaryotes.</title>
        <authorList>
            <person name="Spang A."/>
            <person name="Saw J.H."/>
            <person name="Jorgensen S.L."/>
            <person name="Zaremba-Niedzwiedzka K."/>
            <person name="Martijn J."/>
            <person name="Lind A.E."/>
            <person name="van Eijk R."/>
            <person name="Schleper C."/>
            <person name="Guy L."/>
            <person name="Ettema T.J."/>
        </authorList>
    </citation>
    <scope>NUCLEOTIDE SEQUENCE</scope>
</reference>
<protein>
    <submittedName>
        <fullName evidence="1">Uncharacterized protein</fullName>
    </submittedName>
</protein>
<accession>A0A0F9XGX2</accession>
<sequence length="93" mass="10460">MKVWLIITAAIWLAYGIAVFVTARGLKVGYEVYKIQNTSDWSGQKPTVIITENDPGWEEAHARWLDMKNPTDSPEWKKGVIAITKRKEGPTSG</sequence>
<dbReference type="AlphaFoldDB" id="A0A0F9XGX2"/>
<name>A0A0F9XGX2_9ZZZZ</name>
<comment type="caution">
    <text evidence="1">The sequence shown here is derived from an EMBL/GenBank/DDBJ whole genome shotgun (WGS) entry which is preliminary data.</text>
</comment>
<organism evidence="1">
    <name type="scientific">marine sediment metagenome</name>
    <dbReference type="NCBI Taxonomy" id="412755"/>
    <lineage>
        <taxon>unclassified sequences</taxon>
        <taxon>metagenomes</taxon>
        <taxon>ecological metagenomes</taxon>
    </lineage>
</organism>
<gene>
    <name evidence="1" type="ORF">LCGC14_0220390</name>
</gene>
<dbReference type="EMBL" id="LAZR01000105">
    <property type="protein sequence ID" value="KKN91173.1"/>
    <property type="molecule type" value="Genomic_DNA"/>
</dbReference>
<proteinExistence type="predicted"/>
<evidence type="ECO:0000313" key="1">
    <source>
        <dbReference type="EMBL" id="KKN91173.1"/>
    </source>
</evidence>